<dbReference type="InterPro" id="IPR023385">
    <property type="entry name" value="YopX-like_C"/>
</dbReference>
<proteinExistence type="predicted"/>
<dbReference type="STRING" id="315749.Bcer98_2955"/>
<keyword evidence="3" id="KW-1185">Reference proteome</keyword>
<dbReference type="GeneID" id="33898207"/>
<organism evidence="2 3">
    <name type="scientific">Bacillus cytotoxicus (strain DSM 22905 / CIP 110041 / 391-98 / NVH 391-98)</name>
    <dbReference type="NCBI Taxonomy" id="315749"/>
    <lineage>
        <taxon>Bacteria</taxon>
        <taxon>Bacillati</taxon>
        <taxon>Bacillota</taxon>
        <taxon>Bacilli</taxon>
        <taxon>Bacillales</taxon>
        <taxon>Bacillaceae</taxon>
        <taxon>Bacillus</taxon>
        <taxon>Bacillus cereus group</taxon>
    </lineage>
</organism>
<dbReference type="Proteomes" id="UP000002300">
    <property type="component" value="Chromosome"/>
</dbReference>
<name>A7GSS8_BACCN</name>
<evidence type="ECO:0000313" key="2">
    <source>
        <dbReference type="EMBL" id="ABS23186.1"/>
    </source>
</evidence>
<dbReference type="InterPro" id="IPR019096">
    <property type="entry name" value="YopX_protein"/>
</dbReference>
<dbReference type="SUPFAM" id="SSF159006">
    <property type="entry name" value="YopX-like"/>
    <property type="match status" value="1"/>
</dbReference>
<dbReference type="Pfam" id="PF09643">
    <property type="entry name" value="YopX"/>
    <property type="match status" value="1"/>
</dbReference>
<gene>
    <name evidence="2" type="ordered locus">Bcer98_2955</name>
</gene>
<dbReference type="AlphaFoldDB" id="A7GSS8"/>
<evidence type="ECO:0000259" key="1">
    <source>
        <dbReference type="Pfam" id="PF09643"/>
    </source>
</evidence>
<dbReference type="HOGENOM" id="CLU_107462_2_2_9"/>
<evidence type="ECO:0000313" key="3">
    <source>
        <dbReference type="Proteomes" id="UP000002300"/>
    </source>
</evidence>
<dbReference type="RefSeq" id="WP_012095414.1">
    <property type="nucleotide sequence ID" value="NC_009674.1"/>
</dbReference>
<dbReference type="eggNOG" id="ENOG5033ART">
    <property type="taxonomic scope" value="Bacteria"/>
</dbReference>
<feature type="domain" description="YopX protein" evidence="1">
    <location>
        <begin position="5"/>
        <end position="131"/>
    </location>
</feature>
<dbReference type="EMBL" id="CP000764">
    <property type="protein sequence ID" value="ABS23186.1"/>
    <property type="molecule type" value="Genomic_DNA"/>
</dbReference>
<dbReference type="InterPro" id="IPR010024">
    <property type="entry name" value="CHP16711"/>
</dbReference>
<accession>A7GSS8</accession>
<reference evidence="2 3" key="1">
    <citation type="journal article" date="2008" name="Chem. Biol. Interact.">
        <title>Extending the Bacillus cereus group genomics to putative food-borne pathogens of different toxicity.</title>
        <authorList>
            <person name="Lapidus A."/>
            <person name="Goltsman E."/>
            <person name="Auger S."/>
            <person name="Galleron N."/>
            <person name="Segurens B."/>
            <person name="Dossat C."/>
            <person name="Land M.L."/>
            <person name="Broussolle V."/>
            <person name="Brillard J."/>
            <person name="Guinebretiere M.H."/>
            <person name="Sanchis V."/>
            <person name="Nguen-The C."/>
            <person name="Lereclus D."/>
            <person name="Richardson P."/>
            <person name="Wincker P."/>
            <person name="Weissenbach J."/>
            <person name="Ehrlich S.D."/>
            <person name="Sorokin A."/>
        </authorList>
    </citation>
    <scope>NUCLEOTIDE SEQUENCE [LARGE SCALE GENOMIC DNA]</scope>
    <source>
        <strain evidence="3">DSM 22905 / CIP 110041 / 391-98 / NVH 391-98</strain>
    </source>
</reference>
<sequence>MREIKFRAWDNVKSEMYYVGEEGNISFGLDSNGIVAYDITEGEEEFKVLHHLQYMQYTGLKDHNGKEIYEGDILKESVEHGDIITQVVFKDYSWKEKLISSPRNHLRDYFPFGHVNVTVIGNIYENKELLEGE</sequence>
<protein>
    <recommendedName>
        <fullName evidence="1">YopX protein domain-containing protein</fullName>
    </recommendedName>
</protein>
<dbReference type="OrthoDB" id="1809393at2"/>
<dbReference type="KEGG" id="bcy:Bcer98_2955"/>
<dbReference type="NCBIfam" id="TIGR01671">
    <property type="entry name" value="phage_TIGR01671"/>
    <property type="match status" value="1"/>
</dbReference>
<dbReference type="Gene3D" id="2.30.30.290">
    <property type="entry name" value="YopX-like domains"/>
    <property type="match status" value="1"/>
</dbReference>